<feature type="compositionally biased region" description="Low complexity" evidence="1">
    <location>
        <begin position="98"/>
        <end position="111"/>
    </location>
</feature>
<keyword evidence="3" id="KW-1185">Reference proteome</keyword>
<feature type="non-terminal residue" evidence="2">
    <location>
        <position position="126"/>
    </location>
</feature>
<protein>
    <recommendedName>
        <fullName evidence="4">Ubiquitin-like domain-containing protein</fullName>
    </recommendedName>
</protein>
<evidence type="ECO:0000256" key="1">
    <source>
        <dbReference type="SAM" id="MobiDB-lite"/>
    </source>
</evidence>
<evidence type="ECO:0008006" key="4">
    <source>
        <dbReference type="Google" id="ProtNLM"/>
    </source>
</evidence>
<name>A0A6A4ILK8_9AGAR</name>
<sequence length="126" mass="14265">MDVLQTPGKRKRETNIPRITYHVANRTFDRLFKEETLNETKDVVRRKLGLPESTNVHLAQLRGETIVDLEDEDDFDAFYAVAHSKMAVDVRVTTEPTSSSDDNNSNAASASPEINPSAMRKRKVTF</sequence>
<evidence type="ECO:0000313" key="2">
    <source>
        <dbReference type="EMBL" id="KAE9411309.1"/>
    </source>
</evidence>
<organism evidence="2 3">
    <name type="scientific">Gymnopus androsaceus JB14</name>
    <dbReference type="NCBI Taxonomy" id="1447944"/>
    <lineage>
        <taxon>Eukaryota</taxon>
        <taxon>Fungi</taxon>
        <taxon>Dikarya</taxon>
        <taxon>Basidiomycota</taxon>
        <taxon>Agaricomycotina</taxon>
        <taxon>Agaricomycetes</taxon>
        <taxon>Agaricomycetidae</taxon>
        <taxon>Agaricales</taxon>
        <taxon>Marasmiineae</taxon>
        <taxon>Omphalotaceae</taxon>
        <taxon>Gymnopus</taxon>
    </lineage>
</organism>
<gene>
    <name evidence="2" type="ORF">BT96DRAFT_1028648</name>
</gene>
<dbReference type="Proteomes" id="UP000799118">
    <property type="component" value="Unassembled WGS sequence"/>
</dbReference>
<proteinExistence type="predicted"/>
<feature type="region of interest" description="Disordered" evidence="1">
    <location>
        <begin position="92"/>
        <end position="126"/>
    </location>
</feature>
<evidence type="ECO:0000313" key="3">
    <source>
        <dbReference type="Proteomes" id="UP000799118"/>
    </source>
</evidence>
<dbReference type="EMBL" id="ML769383">
    <property type="protein sequence ID" value="KAE9411309.1"/>
    <property type="molecule type" value="Genomic_DNA"/>
</dbReference>
<dbReference type="OrthoDB" id="3357439at2759"/>
<accession>A0A6A4ILK8</accession>
<dbReference type="AlphaFoldDB" id="A0A6A4ILK8"/>
<reference evidence="2" key="1">
    <citation type="journal article" date="2019" name="Environ. Microbiol.">
        <title>Fungal ecological strategies reflected in gene transcription - a case study of two litter decomposers.</title>
        <authorList>
            <person name="Barbi F."/>
            <person name="Kohler A."/>
            <person name="Barry K."/>
            <person name="Baskaran P."/>
            <person name="Daum C."/>
            <person name="Fauchery L."/>
            <person name="Ihrmark K."/>
            <person name="Kuo A."/>
            <person name="LaButti K."/>
            <person name="Lipzen A."/>
            <person name="Morin E."/>
            <person name="Grigoriev I.V."/>
            <person name="Henrissat B."/>
            <person name="Lindahl B."/>
            <person name="Martin F."/>
        </authorList>
    </citation>
    <scope>NUCLEOTIDE SEQUENCE</scope>
    <source>
        <strain evidence="2">JB14</strain>
    </source>
</reference>